<name>A0A2P8HM19_CHINA</name>
<gene>
    <name evidence="3" type="ORF">CLV51_102103</name>
</gene>
<dbReference type="EMBL" id="PYAW01000002">
    <property type="protein sequence ID" value="PSL47258.1"/>
    <property type="molecule type" value="Genomic_DNA"/>
</dbReference>
<organism evidence="3 4">
    <name type="scientific">Chitinophaga niastensis</name>
    <dbReference type="NCBI Taxonomy" id="536980"/>
    <lineage>
        <taxon>Bacteria</taxon>
        <taxon>Pseudomonadati</taxon>
        <taxon>Bacteroidota</taxon>
        <taxon>Chitinophagia</taxon>
        <taxon>Chitinophagales</taxon>
        <taxon>Chitinophagaceae</taxon>
        <taxon>Chitinophaga</taxon>
    </lineage>
</organism>
<keyword evidence="2" id="KW-0732">Signal</keyword>
<evidence type="ECO:0008006" key="5">
    <source>
        <dbReference type="Google" id="ProtNLM"/>
    </source>
</evidence>
<feature type="signal peptide" evidence="2">
    <location>
        <begin position="1"/>
        <end position="28"/>
    </location>
</feature>
<proteinExistence type="predicted"/>
<protein>
    <recommendedName>
        <fullName evidence="5">Spy/CpxP family protein refolding chaperone</fullName>
    </recommendedName>
</protein>
<keyword evidence="4" id="KW-1185">Reference proteome</keyword>
<comment type="caution">
    <text evidence="3">The sequence shown here is derived from an EMBL/GenBank/DDBJ whole genome shotgun (WGS) entry which is preliminary data.</text>
</comment>
<evidence type="ECO:0000256" key="2">
    <source>
        <dbReference type="SAM" id="SignalP"/>
    </source>
</evidence>
<accession>A0A2P8HM19</accession>
<feature type="chain" id="PRO_5015137627" description="Spy/CpxP family protein refolding chaperone" evidence="2">
    <location>
        <begin position="29"/>
        <end position="149"/>
    </location>
</feature>
<feature type="compositionally biased region" description="Basic and acidic residues" evidence="1">
    <location>
        <begin position="125"/>
        <end position="135"/>
    </location>
</feature>
<dbReference type="AlphaFoldDB" id="A0A2P8HM19"/>
<dbReference type="Proteomes" id="UP000240971">
    <property type="component" value="Unassembled WGS sequence"/>
</dbReference>
<feature type="region of interest" description="Disordered" evidence="1">
    <location>
        <begin position="125"/>
        <end position="149"/>
    </location>
</feature>
<reference evidence="3 4" key="1">
    <citation type="submission" date="2018-03" db="EMBL/GenBank/DDBJ databases">
        <title>Genomic Encyclopedia of Archaeal and Bacterial Type Strains, Phase II (KMG-II): from individual species to whole genera.</title>
        <authorList>
            <person name="Goeker M."/>
        </authorList>
    </citation>
    <scope>NUCLEOTIDE SEQUENCE [LARGE SCALE GENOMIC DNA]</scope>
    <source>
        <strain evidence="3 4">DSM 24859</strain>
    </source>
</reference>
<evidence type="ECO:0000313" key="4">
    <source>
        <dbReference type="Proteomes" id="UP000240971"/>
    </source>
</evidence>
<evidence type="ECO:0000256" key="1">
    <source>
        <dbReference type="SAM" id="MobiDB-lite"/>
    </source>
</evidence>
<evidence type="ECO:0000313" key="3">
    <source>
        <dbReference type="EMBL" id="PSL47258.1"/>
    </source>
</evidence>
<sequence>MLTMKICSVYTILLAICLFAGMSMQANAQTNDSIANKGRWGVEGRAGKITDKISHRLNLNKVQYDKIYEINEDIIRRRDAVRADTGLPKKKHMQEMKALDTERSQRFKTVLTAAQYKRWNDWEMNKKEHLEEKMEKKRQKKEAKDSTQQ</sequence>